<accession>A0A0D1M5L6</accession>
<evidence type="ECO:0000313" key="2">
    <source>
        <dbReference type="Proteomes" id="UP000033203"/>
    </source>
</evidence>
<protein>
    <submittedName>
        <fullName evidence="1">Uncharacterized protein</fullName>
    </submittedName>
</protein>
<proteinExistence type="predicted"/>
<sequence length="64" mass="6851">MARKVGAHDAASHLGDLPLSTLPSLDGLWIRRGQSYRPSFPADATLLVGDAILRSASYVWLVCG</sequence>
<reference evidence="1 2" key="1">
    <citation type="submission" date="2015-01" db="EMBL/GenBank/DDBJ databases">
        <title>Genome of Sphingomonas taxi strain 30a.</title>
        <authorList>
            <person name="Eevers N."/>
            <person name="Van Hamme J."/>
            <person name="Bottos E."/>
            <person name="Weyens N."/>
            <person name="Vangronsveld J."/>
        </authorList>
    </citation>
    <scope>NUCLEOTIDE SEQUENCE [LARGE SCALE GENOMIC DNA]</scope>
    <source>
        <strain evidence="1 2">30a</strain>
    </source>
</reference>
<evidence type="ECO:0000313" key="1">
    <source>
        <dbReference type="EMBL" id="KIU26082.1"/>
    </source>
</evidence>
<comment type="caution">
    <text evidence="1">The sequence shown here is derived from an EMBL/GenBank/DDBJ whole genome shotgun (WGS) entry which is preliminary data.</text>
</comment>
<dbReference type="PATRIC" id="fig|1549858.7.peg.2626"/>
<gene>
    <name evidence="1" type="ORF">SR41_16485</name>
</gene>
<organism evidence="1 2">
    <name type="scientific">Sphingomonas melonis</name>
    <dbReference type="NCBI Taxonomy" id="152682"/>
    <lineage>
        <taxon>Bacteria</taxon>
        <taxon>Pseudomonadati</taxon>
        <taxon>Pseudomonadota</taxon>
        <taxon>Alphaproteobacteria</taxon>
        <taxon>Sphingomonadales</taxon>
        <taxon>Sphingomonadaceae</taxon>
        <taxon>Sphingomonas</taxon>
    </lineage>
</organism>
<dbReference type="EMBL" id="JXTP01000089">
    <property type="protein sequence ID" value="KIU26082.1"/>
    <property type="molecule type" value="Genomic_DNA"/>
</dbReference>
<dbReference type="AlphaFoldDB" id="A0A0D1M5L6"/>
<name>A0A0D1M5L6_9SPHN</name>
<dbReference type="Proteomes" id="UP000033203">
    <property type="component" value="Unassembled WGS sequence"/>
</dbReference>